<dbReference type="PATRIC" id="fig|82380.10.peg.2014"/>
<accession>A0A0F0KMM0</accession>
<comment type="caution">
    <text evidence="2">The sequence shown here is derived from an EMBL/GenBank/DDBJ whole genome shotgun (WGS) entry which is preliminary data.</text>
</comment>
<evidence type="ECO:0000256" key="1">
    <source>
        <dbReference type="SAM" id="MobiDB-lite"/>
    </source>
</evidence>
<evidence type="ECO:0000313" key="3">
    <source>
        <dbReference type="Proteomes" id="UP000033725"/>
    </source>
</evidence>
<feature type="region of interest" description="Disordered" evidence="1">
    <location>
        <begin position="77"/>
        <end position="101"/>
    </location>
</feature>
<evidence type="ECO:0000313" key="2">
    <source>
        <dbReference type="EMBL" id="KJL22123.1"/>
    </source>
</evidence>
<dbReference type="AlphaFoldDB" id="A0A0F0KMM0"/>
<dbReference type="Proteomes" id="UP000033725">
    <property type="component" value="Unassembled WGS sequence"/>
</dbReference>
<protein>
    <submittedName>
        <fullName evidence="2">Uncharacterized protein</fullName>
    </submittedName>
</protein>
<sequence length="239" mass="25279">MYPKAVGSDETVYRARRRARGSGAKPRQWALSVGSGCVRGNEIVTRVTQAMILTGSQPPVSSGAAWSYSATTYQGRPRRVCRPKRGQREGSVRPYGTSMNSPRTSRLVEGAVLFLSVAAFAGCAMHPESSGTAPVSTATGYGDFSQEDLASICIDATSSAFEEGVAFDADRVRVEERAVDPQWLVLVPAHATGFAGEAQCTIGGTPASPEVEISNASIQPLPEAQIQNLIDGKNEGGDR</sequence>
<reference evidence="2 3" key="1">
    <citation type="submission" date="2015-02" db="EMBL/GenBank/DDBJ databases">
        <title>Draft genome sequences of ten Microbacterium spp. with emphasis on heavy metal contaminated environments.</title>
        <authorList>
            <person name="Corretto E."/>
        </authorList>
    </citation>
    <scope>NUCLEOTIDE SEQUENCE [LARGE SCALE GENOMIC DNA]</scope>
    <source>
        <strain evidence="2 3">BEL163</strain>
    </source>
</reference>
<gene>
    <name evidence="2" type="ORF">RN51_02002</name>
</gene>
<dbReference type="EMBL" id="JYIV01000026">
    <property type="protein sequence ID" value="KJL22123.1"/>
    <property type="molecule type" value="Genomic_DNA"/>
</dbReference>
<name>A0A0F0KMM0_9MICO</name>
<organism evidence="2 3">
    <name type="scientific">Microbacterium oxydans</name>
    <dbReference type="NCBI Taxonomy" id="82380"/>
    <lineage>
        <taxon>Bacteria</taxon>
        <taxon>Bacillati</taxon>
        <taxon>Actinomycetota</taxon>
        <taxon>Actinomycetes</taxon>
        <taxon>Micrococcales</taxon>
        <taxon>Microbacteriaceae</taxon>
        <taxon>Microbacterium</taxon>
    </lineage>
</organism>
<proteinExistence type="predicted"/>